<sequence>MTFHHVVNKCQSTPLTSKRTFADTSKIRVAVKTVALKDSHHTLILHLTVFHYRLKNDFTVSVEIL</sequence>
<gene>
    <name evidence="1" type="ORF">SDC9_171764</name>
</gene>
<dbReference type="EMBL" id="VSSQ01073193">
    <property type="protein sequence ID" value="MPN24366.1"/>
    <property type="molecule type" value="Genomic_DNA"/>
</dbReference>
<evidence type="ECO:0000313" key="1">
    <source>
        <dbReference type="EMBL" id="MPN24366.1"/>
    </source>
</evidence>
<proteinExistence type="predicted"/>
<name>A0A645GDY8_9ZZZZ</name>
<organism evidence="1">
    <name type="scientific">bioreactor metagenome</name>
    <dbReference type="NCBI Taxonomy" id="1076179"/>
    <lineage>
        <taxon>unclassified sequences</taxon>
        <taxon>metagenomes</taxon>
        <taxon>ecological metagenomes</taxon>
    </lineage>
</organism>
<accession>A0A645GDY8</accession>
<dbReference type="AlphaFoldDB" id="A0A645GDY8"/>
<reference evidence="1" key="1">
    <citation type="submission" date="2019-08" db="EMBL/GenBank/DDBJ databases">
        <authorList>
            <person name="Kucharzyk K."/>
            <person name="Murdoch R.W."/>
            <person name="Higgins S."/>
            <person name="Loffler F."/>
        </authorList>
    </citation>
    <scope>NUCLEOTIDE SEQUENCE</scope>
</reference>
<protein>
    <submittedName>
        <fullName evidence="1">Uncharacterized protein</fullName>
    </submittedName>
</protein>
<comment type="caution">
    <text evidence="1">The sequence shown here is derived from an EMBL/GenBank/DDBJ whole genome shotgun (WGS) entry which is preliminary data.</text>
</comment>